<evidence type="ECO:0000313" key="2">
    <source>
        <dbReference type="Proteomes" id="UP000887013"/>
    </source>
</evidence>
<gene>
    <name evidence="1" type="ORF">NPIL_686031</name>
</gene>
<sequence>MSKIAVPDIRFKICELLEKQSPRTNACGKKDDHVISCYKIRFTLATKDTNVNLSVISRHFTSDFDLLLYKFAKKPQLPLSIKRNA</sequence>
<reference evidence="1" key="1">
    <citation type="submission" date="2020-08" db="EMBL/GenBank/DDBJ databases">
        <title>Multicomponent nature underlies the extraordinary mechanical properties of spider dragline silk.</title>
        <authorList>
            <person name="Kono N."/>
            <person name="Nakamura H."/>
            <person name="Mori M."/>
            <person name="Yoshida Y."/>
            <person name="Ohtoshi R."/>
            <person name="Malay A.D."/>
            <person name="Moran D.A.P."/>
            <person name="Tomita M."/>
            <person name="Numata K."/>
            <person name="Arakawa K."/>
        </authorList>
    </citation>
    <scope>NUCLEOTIDE SEQUENCE</scope>
</reference>
<keyword evidence="2" id="KW-1185">Reference proteome</keyword>
<dbReference type="Proteomes" id="UP000887013">
    <property type="component" value="Unassembled WGS sequence"/>
</dbReference>
<name>A0A8X6QRF1_NEPPI</name>
<organism evidence="1 2">
    <name type="scientific">Nephila pilipes</name>
    <name type="common">Giant wood spider</name>
    <name type="synonym">Nephila maculata</name>
    <dbReference type="NCBI Taxonomy" id="299642"/>
    <lineage>
        <taxon>Eukaryota</taxon>
        <taxon>Metazoa</taxon>
        <taxon>Ecdysozoa</taxon>
        <taxon>Arthropoda</taxon>
        <taxon>Chelicerata</taxon>
        <taxon>Arachnida</taxon>
        <taxon>Araneae</taxon>
        <taxon>Araneomorphae</taxon>
        <taxon>Entelegynae</taxon>
        <taxon>Araneoidea</taxon>
        <taxon>Nephilidae</taxon>
        <taxon>Nephila</taxon>
    </lineage>
</organism>
<proteinExistence type="predicted"/>
<comment type="caution">
    <text evidence="1">The sequence shown here is derived from an EMBL/GenBank/DDBJ whole genome shotgun (WGS) entry which is preliminary data.</text>
</comment>
<evidence type="ECO:0000313" key="1">
    <source>
        <dbReference type="EMBL" id="GFU32707.1"/>
    </source>
</evidence>
<accession>A0A8X6QRF1</accession>
<dbReference type="EMBL" id="BMAW01129960">
    <property type="protein sequence ID" value="GFU32707.1"/>
    <property type="molecule type" value="Genomic_DNA"/>
</dbReference>
<dbReference type="AlphaFoldDB" id="A0A8X6QRF1"/>
<protein>
    <submittedName>
        <fullName evidence="1">Uncharacterized protein</fullName>
    </submittedName>
</protein>